<comment type="caution">
    <text evidence="1">The sequence shown here is derived from an EMBL/GenBank/DDBJ whole genome shotgun (WGS) entry which is preliminary data.</text>
</comment>
<gene>
    <name evidence="1" type="ORF">J2I48_02190</name>
</gene>
<proteinExistence type="predicted"/>
<dbReference type="AlphaFoldDB" id="A0A939G0N6"/>
<dbReference type="RefSeq" id="WP_207333726.1">
    <property type="nucleotide sequence ID" value="NZ_JAFMYU010000001.1"/>
</dbReference>
<organism evidence="1 2">
    <name type="scientific">Fibrella aquatilis</name>
    <dbReference type="NCBI Taxonomy" id="2817059"/>
    <lineage>
        <taxon>Bacteria</taxon>
        <taxon>Pseudomonadati</taxon>
        <taxon>Bacteroidota</taxon>
        <taxon>Cytophagia</taxon>
        <taxon>Cytophagales</taxon>
        <taxon>Spirosomataceae</taxon>
        <taxon>Fibrella</taxon>
    </lineage>
</organism>
<dbReference type="Proteomes" id="UP000664795">
    <property type="component" value="Unassembled WGS sequence"/>
</dbReference>
<keyword evidence="2" id="KW-1185">Reference proteome</keyword>
<evidence type="ECO:0000313" key="2">
    <source>
        <dbReference type="Proteomes" id="UP000664795"/>
    </source>
</evidence>
<accession>A0A939G0N6</accession>
<name>A0A939G0N6_9BACT</name>
<evidence type="ECO:0000313" key="1">
    <source>
        <dbReference type="EMBL" id="MBO0929779.1"/>
    </source>
</evidence>
<reference evidence="1 2" key="1">
    <citation type="submission" date="2021-03" db="EMBL/GenBank/DDBJ databases">
        <title>Fibrella sp. HMF5036 genome sequencing and assembly.</title>
        <authorList>
            <person name="Kang H."/>
            <person name="Kim H."/>
            <person name="Bae S."/>
            <person name="Joh K."/>
        </authorList>
    </citation>
    <scope>NUCLEOTIDE SEQUENCE [LARGE SCALE GENOMIC DNA]</scope>
    <source>
        <strain evidence="1 2">HMF5036</strain>
    </source>
</reference>
<sequence length="239" mass="27539">MLTITLKPAQDLKAHELTALYSLARRTGFPLANNYIESAHFVYNPTVVMAHSGDQLLGFQSYNTYRLRTPFFRGEVPFIYGGLAFQDYALAGRGLGYRLSRYYMRQTLGRLFFLRPYAFAIRTPTPRLMQILAVQHQLVHFKNGLLTPDVLQFALHFVRNVRRFEYPIDDRLVVRGEPVHADISEQWSRLFGASEAAYNQLAYEADLVRVEGGSHFLTGNYLLLLGHSSWRKLWGSLWT</sequence>
<dbReference type="EMBL" id="JAFMYU010000001">
    <property type="protein sequence ID" value="MBO0929779.1"/>
    <property type="molecule type" value="Genomic_DNA"/>
</dbReference>
<protein>
    <submittedName>
        <fullName evidence="1">Uncharacterized protein</fullName>
    </submittedName>
</protein>